<evidence type="ECO:0000313" key="2">
    <source>
        <dbReference type="Proteomes" id="UP001299265"/>
    </source>
</evidence>
<comment type="caution">
    <text evidence="1">The sequence shown here is derived from an EMBL/GenBank/DDBJ whole genome shotgun (WGS) entry which is preliminary data.</text>
</comment>
<protein>
    <submittedName>
        <fullName evidence="1">Uncharacterized protein</fullName>
    </submittedName>
</protein>
<accession>A0AAP2WAI2</accession>
<dbReference type="AlphaFoldDB" id="A0AAP2WAI2"/>
<dbReference type="RefSeq" id="WP_231063110.1">
    <property type="nucleotide sequence ID" value="NZ_JAJNOR010000006.1"/>
</dbReference>
<sequence length="188" mass="19575">MRKFTGRLAAAAAVLTLVTTCLLGGTLAKYTTSVNGTGTAEVAAWSFQVNGSTAQFDVDLSDTSTKKVNVAEGKIAPGSEGKFDIKVDGKGSDVAIDYTIAFSELQNKPANLEFYSDAAYGTKIPDLAAYDGLNGTIAVDAVGTPVTKTVFWKWDYSADNAGTTDNTETGSMTFKITVTGTQKAPAAS</sequence>
<keyword evidence="2" id="KW-1185">Reference proteome</keyword>
<organism evidence="1 2">
    <name type="scientific">Lientehia hominis</name>
    <dbReference type="NCBI Taxonomy" id="2897778"/>
    <lineage>
        <taxon>Bacteria</taxon>
        <taxon>Bacillati</taxon>
        <taxon>Bacillota</taxon>
        <taxon>Clostridia</taxon>
        <taxon>Lachnospirales</taxon>
        <taxon>Lachnospiraceae</taxon>
        <taxon>Lientehia</taxon>
    </lineage>
</organism>
<reference evidence="1 2" key="1">
    <citation type="submission" date="2021-11" db="EMBL/GenBank/DDBJ databases">
        <title>Lacrimispora sp. nov. NSJ-141 isolated from human feces.</title>
        <authorList>
            <person name="Abdugheni R."/>
        </authorList>
    </citation>
    <scope>NUCLEOTIDE SEQUENCE [LARGE SCALE GENOMIC DNA]</scope>
    <source>
        <strain evidence="1 2">NSJ-141</strain>
    </source>
</reference>
<proteinExistence type="predicted"/>
<gene>
    <name evidence="1" type="ORF">LQE92_11550</name>
</gene>
<dbReference type="Proteomes" id="UP001299265">
    <property type="component" value="Unassembled WGS sequence"/>
</dbReference>
<dbReference type="EMBL" id="JAJNOR010000006">
    <property type="protein sequence ID" value="MCD2493254.1"/>
    <property type="molecule type" value="Genomic_DNA"/>
</dbReference>
<evidence type="ECO:0000313" key="1">
    <source>
        <dbReference type="EMBL" id="MCD2493254.1"/>
    </source>
</evidence>
<name>A0AAP2WAI2_9FIRM</name>